<dbReference type="InterPro" id="IPR023430">
    <property type="entry name" value="Pept_HybD-like_dom_sf"/>
</dbReference>
<gene>
    <name evidence="1" type="ORF">PTI45_00104</name>
</gene>
<evidence type="ECO:0008006" key="3">
    <source>
        <dbReference type="Google" id="ProtNLM"/>
    </source>
</evidence>
<dbReference type="InterPro" id="IPR009665">
    <property type="entry name" value="YyaC"/>
</dbReference>
<dbReference type="EMBL" id="MDER01000002">
    <property type="protein sequence ID" value="ODP30383.1"/>
    <property type="molecule type" value="Genomic_DNA"/>
</dbReference>
<evidence type="ECO:0000313" key="1">
    <source>
        <dbReference type="EMBL" id="ODP30383.1"/>
    </source>
</evidence>
<proteinExistence type="predicted"/>
<sequence length="184" mass="19965">MVFIMINRRSSLLPYNDQDRRNVNTHGLTDFFRGIAALHSIDQLAFVCIGTDRSTGDALGPLTGSGLAAYGLPHIIGTMDFPCDAHNLHERIPQIPDHLQIIAIDACLGRHHTVGLYSIGEAPLFPALSVGGRFPGVGNYSIAAIVNENGPKPYWTLQTTSLYKVMNMSQDIVQAVVQGLGILK</sequence>
<dbReference type="Proteomes" id="UP000094578">
    <property type="component" value="Unassembled WGS sequence"/>
</dbReference>
<dbReference type="NCBIfam" id="TIGR02841">
    <property type="entry name" value="spore_YyaC"/>
    <property type="match status" value="1"/>
</dbReference>
<dbReference type="SUPFAM" id="SSF53163">
    <property type="entry name" value="HybD-like"/>
    <property type="match status" value="1"/>
</dbReference>
<organism evidence="1 2">
    <name type="scientific">Paenibacillus nuruki</name>
    <dbReference type="NCBI Taxonomy" id="1886670"/>
    <lineage>
        <taxon>Bacteria</taxon>
        <taxon>Bacillati</taxon>
        <taxon>Bacillota</taxon>
        <taxon>Bacilli</taxon>
        <taxon>Bacillales</taxon>
        <taxon>Paenibacillaceae</taxon>
        <taxon>Paenibacillus</taxon>
    </lineage>
</organism>
<dbReference type="AlphaFoldDB" id="A0A1E3L9K1"/>
<comment type="caution">
    <text evidence="1">The sequence shown here is derived from an EMBL/GenBank/DDBJ whole genome shotgun (WGS) entry which is preliminary data.</text>
</comment>
<dbReference type="PATRIC" id="fig|1886670.3.peg.104"/>
<protein>
    <recommendedName>
        <fullName evidence="3">Spore protease YyaC</fullName>
    </recommendedName>
</protein>
<dbReference type="STRING" id="1886670.PTI45_00104"/>
<keyword evidence="2" id="KW-1185">Reference proteome</keyword>
<evidence type="ECO:0000313" key="2">
    <source>
        <dbReference type="Proteomes" id="UP000094578"/>
    </source>
</evidence>
<dbReference type="Pfam" id="PF06866">
    <property type="entry name" value="DUF1256"/>
    <property type="match status" value="1"/>
</dbReference>
<reference evidence="1 2" key="1">
    <citation type="submission" date="2016-08" db="EMBL/GenBank/DDBJ databases">
        <title>Genome sequencing of Paenibacillus sp. TI45-13ar, isolated from Korean traditional nuruk.</title>
        <authorList>
            <person name="Kim S.-J."/>
        </authorList>
    </citation>
    <scope>NUCLEOTIDE SEQUENCE [LARGE SCALE GENOMIC DNA]</scope>
    <source>
        <strain evidence="1 2">TI45-13ar</strain>
    </source>
</reference>
<accession>A0A1E3L9K1</accession>
<name>A0A1E3L9K1_9BACL</name>